<keyword evidence="2" id="KW-0472">Membrane</keyword>
<evidence type="ECO:0000259" key="3">
    <source>
        <dbReference type="Pfam" id="PF07859"/>
    </source>
</evidence>
<keyword evidence="2" id="KW-1133">Transmembrane helix</keyword>
<evidence type="ECO:0000256" key="1">
    <source>
        <dbReference type="ARBA" id="ARBA00022801"/>
    </source>
</evidence>
<dbReference type="Proteomes" id="UP000226031">
    <property type="component" value="Unassembled WGS sequence"/>
</dbReference>
<accession>A0A2B7ZF80</accession>
<reference evidence="4 5" key="1">
    <citation type="submission" date="2017-10" db="EMBL/GenBank/DDBJ databases">
        <title>Comparative genomics in systemic dimorphic fungi from Ajellomycetaceae.</title>
        <authorList>
            <person name="Munoz J.F."/>
            <person name="Mcewen J.G."/>
            <person name="Clay O.K."/>
            <person name="Cuomo C.A."/>
        </authorList>
    </citation>
    <scope>NUCLEOTIDE SEQUENCE [LARGE SCALE GENOMIC DNA]</scope>
    <source>
        <strain evidence="4 5">UAMH4076</strain>
    </source>
</reference>
<dbReference type="SUPFAM" id="SSF53474">
    <property type="entry name" value="alpha/beta-Hydrolases"/>
    <property type="match status" value="1"/>
</dbReference>
<dbReference type="InterPro" id="IPR029058">
    <property type="entry name" value="AB_hydrolase_fold"/>
</dbReference>
<evidence type="ECO:0000313" key="5">
    <source>
        <dbReference type="Proteomes" id="UP000226031"/>
    </source>
</evidence>
<sequence>MTATTMKKLTLWEKLDMIPGLCSVVLVALHALLTGFWRTEKQPKTLTLHVGYAILRKATARLSPLQLQLVMPPTTKAYELYAKKTSQPVQSVELPHGVHGHWIGDKNAKNVLIWYHGGGFALPANMGHFRFFSRTIKDMQKAGKPLAVFFPTYTLTPHAIYPTQVRQAVECLRYILDTTGREPANVFLGGDSAGGNLVGAVLSHVAHPHSQIDEVSVSENLGGAVLVSPWTSLEAEFPPDQIIDPQGDMITHAVGGPWSGSYLETTKRDYYTDLSMAPADWYNDFKVNSVLILGGGHEILLPAIEDFAAKFKGGFSNVEYFVGKRECHIASIFNLCLGDRTETETGKRMKVWLRELLK</sequence>
<dbReference type="VEuPathDB" id="FungiDB:EMCG_00130"/>
<dbReference type="PANTHER" id="PTHR48081">
    <property type="entry name" value="AB HYDROLASE SUPERFAMILY PROTEIN C4A8.06C"/>
    <property type="match status" value="1"/>
</dbReference>
<dbReference type="AlphaFoldDB" id="A0A2B7ZF80"/>
<organism evidence="4 5">
    <name type="scientific">[Emmonsia] crescens</name>
    <dbReference type="NCBI Taxonomy" id="73230"/>
    <lineage>
        <taxon>Eukaryota</taxon>
        <taxon>Fungi</taxon>
        <taxon>Dikarya</taxon>
        <taxon>Ascomycota</taxon>
        <taxon>Pezizomycotina</taxon>
        <taxon>Eurotiomycetes</taxon>
        <taxon>Eurotiomycetidae</taxon>
        <taxon>Onygenales</taxon>
        <taxon>Ajellomycetaceae</taxon>
        <taxon>Emergomyces</taxon>
    </lineage>
</organism>
<dbReference type="PANTHER" id="PTHR48081:SF21">
    <property type="entry name" value="LIPASE_THIOESTERASE FAMILY PROTEIN (AFU_ORTHOLOGUE AFUA_8G02590)"/>
    <property type="match status" value="1"/>
</dbReference>
<comment type="caution">
    <text evidence="4">The sequence shown here is derived from an EMBL/GenBank/DDBJ whole genome shotgun (WGS) entry which is preliminary data.</text>
</comment>
<evidence type="ECO:0000256" key="2">
    <source>
        <dbReference type="SAM" id="Phobius"/>
    </source>
</evidence>
<feature type="transmembrane region" description="Helical" evidence="2">
    <location>
        <begin position="17"/>
        <end position="37"/>
    </location>
</feature>
<feature type="domain" description="Alpha/beta hydrolase fold-3" evidence="3">
    <location>
        <begin position="112"/>
        <end position="328"/>
    </location>
</feature>
<gene>
    <name evidence="4" type="ORF">GX50_05752</name>
</gene>
<keyword evidence="1" id="KW-0378">Hydrolase</keyword>
<dbReference type="InterPro" id="IPR050300">
    <property type="entry name" value="GDXG_lipolytic_enzyme"/>
</dbReference>
<keyword evidence="5" id="KW-1185">Reference proteome</keyword>
<name>A0A2B7ZF80_9EURO</name>
<dbReference type="InterPro" id="IPR013094">
    <property type="entry name" value="AB_hydrolase_3"/>
</dbReference>
<dbReference type="Gene3D" id="3.40.50.1820">
    <property type="entry name" value="alpha/beta hydrolase"/>
    <property type="match status" value="1"/>
</dbReference>
<dbReference type="EMBL" id="PDND01000127">
    <property type="protein sequence ID" value="PGH31457.1"/>
    <property type="molecule type" value="Genomic_DNA"/>
</dbReference>
<evidence type="ECO:0000313" key="4">
    <source>
        <dbReference type="EMBL" id="PGH31457.1"/>
    </source>
</evidence>
<dbReference type="Pfam" id="PF07859">
    <property type="entry name" value="Abhydrolase_3"/>
    <property type="match status" value="1"/>
</dbReference>
<keyword evidence="2" id="KW-0812">Transmembrane</keyword>
<proteinExistence type="predicted"/>
<dbReference type="GO" id="GO:0016787">
    <property type="term" value="F:hydrolase activity"/>
    <property type="evidence" value="ECO:0007669"/>
    <property type="project" value="UniProtKB-KW"/>
</dbReference>
<dbReference type="STRING" id="73230.A0A2B7ZF80"/>
<protein>
    <recommendedName>
        <fullName evidence="3">Alpha/beta hydrolase fold-3 domain-containing protein</fullName>
    </recommendedName>
</protein>